<feature type="region of interest" description="Disordered" evidence="1">
    <location>
        <begin position="1"/>
        <end position="36"/>
    </location>
</feature>
<dbReference type="AlphaFoldDB" id="A0A8S4R332"/>
<protein>
    <submittedName>
        <fullName evidence="2">Jg25591 protein</fullName>
    </submittedName>
</protein>
<evidence type="ECO:0000313" key="2">
    <source>
        <dbReference type="EMBL" id="CAH2227963.1"/>
    </source>
</evidence>
<evidence type="ECO:0000313" key="3">
    <source>
        <dbReference type="Proteomes" id="UP000838756"/>
    </source>
</evidence>
<proteinExistence type="predicted"/>
<feature type="non-terminal residue" evidence="2">
    <location>
        <position position="1"/>
    </location>
</feature>
<comment type="caution">
    <text evidence="2">The sequence shown here is derived from an EMBL/GenBank/DDBJ whole genome shotgun (WGS) entry which is preliminary data.</text>
</comment>
<keyword evidence="3" id="KW-1185">Reference proteome</keyword>
<gene>
    <name evidence="2" type="primary">jg25591</name>
    <name evidence="2" type="ORF">PAEG_LOCUS8175</name>
</gene>
<dbReference type="EMBL" id="CAKXAJ010023710">
    <property type="protein sequence ID" value="CAH2227963.1"/>
    <property type="molecule type" value="Genomic_DNA"/>
</dbReference>
<evidence type="ECO:0000256" key="1">
    <source>
        <dbReference type="SAM" id="MobiDB-lite"/>
    </source>
</evidence>
<feature type="compositionally biased region" description="Acidic residues" evidence="1">
    <location>
        <begin position="1"/>
        <end position="10"/>
    </location>
</feature>
<name>A0A8S4R332_9NEOP</name>
<accession>A0A8S4R332</accession>
<sequence>QSDNEGDNGGDNENSSQPEIMDIPGASSPERMKSGG</sequence>
<reference evidence="2" key="1">
    <citation type="submission" date="2022-03" db="EMBL/GenBank/DDBJ databases">
        <authorList>
            <person name="Lindestad O."/>
        </authorList>
    </citation>
    <scope>NUCLEOTIDE SEQUENCE</scope>
</reference>
<dbReference type="Proteomes" id="UP000838756">
    <property type="component" value="Unassembled WGS sequence"/>
</dbReference>
<organism evidence="2 3">
    <name type="scientific">Pararge aegeria aegeria</name>
    <dbReference type="NCBI Taxonomy" id="348720"/>
    <lineage>
        <taxon>Eukaryota</taxon>
        <taxon>Metazoa</taxon>
        <taxon>Ecdysozoa</taxon>
        <taxon>Arthropoda</taxon>
        <taxon>Hexapoda</taxon>
        <taxon>Insecta</taxon>
        <taxon>Pterygota</taxon>
        <taxon>Neoptera</taxon>
        <taxon>Endopterygota</taxon>
        <taxon>Lepidoptera</taxon>
        <taxon>Glossata</taxon>
        <taxon>Ditrysia</taxon>
        <taxon>Papilionoidea</taxon>
        <taxon>Nymphalidae</taxon>
        <taxon>Satyrinae</taxon>
        <taxon>Satyrini</taxon>
        <taxon>Parargina</taxon>
        <taxon>Pararge</taxon>
    </lineage>
</organism>